<organism evidence="7 8">
    <name type="scientific">Bifidobacterium minimum</name>
    <dbReference type="NCBI Taxonomy" id="1693"/>
    <lineage>
        <taxon>Bacteria</taxon>
        <taxon>Bacillati</taxon>
        <taxon>Actinomycetota</taxon>
        <taxon>Actinomycetes</taxon>
        <taxon>Bifidobacteriales</taxon>
        <taxon>Bifidobacteriaceae</taxon>
        <taxon>Bifidobacterium</taxon>
    </lineage>
</organism>
<dbReference type="EMBL" id="JGZD01000009">
    <property type="protein sequence ID" value="KFI72681.1"/>
    <property type="molecule type" value="Genomic_DNA"/>
</dbReference>
<dbReference type="GO" id="GO:0031515">
    <property type="term" value="C:tRNA (m1A) methyltransferase complex"/>
    <property type="evidence" value="ECO:0007669"/>
    <property type="project" value="InterPro"/>
</dbReference>
<dbReference type="PANTHER" id="PTHR12133:SF1">
    <property type="entry name" value="TRNA (ADENINE(58)-N(1))-METHYLTRANSFERASE, MITOCHONDRIAL"/>
    <property type="match status" value="1"/>
</dbReference>
<dbReference type="Proteomes" id="UP000029014">
    <property type="component" value="Unassembled WGS sequence"/>
</dbReference>
<comment type="caution">
    <text evidence="7">The sequence shown here is derived from an EMBL/GenBank/DDBJ whole genome shotgun (WGS) entry which is preliminary data.</text>
</comment>
<dbReference type="Pfam" id="PF08704">
    <property type="entry name" value="GCD14"/>
    <property type="match status" value="1"/>
</dbReference>
<keyword evidence="2 7" id="KW-0808">Transferase</keyword>
<keyword evidence="4" id="KW-0819">tRNA processing</keyword>
<dbReference type="STRING" id="1693.BMIN_0581"/>
<keyword evidence="1 7" id="KW-0489">Methyltransferase</keyword>
<dbReference type="Pfam" id="PF14801">
    <property type="entry name" value="TrmI-like_N"/>
    <property type="match status" value="1"/>
</dbReference>
<feature type="compositionally biased region" description="Low complexity" evidence="5">
    <location>
        <begin position="83"/>
        <end position="95"/>
    </location>
</feature>
<dbReference type="PROSITE" id="PS51620">
    <property type="entry name" value="SAM_TRM61"/>
    <property type="match status" value="1"/>
</dbReference>
<feature type="domain" description="tRNA (adenine(58)-N(1))-methyltransferase catalytic subunit TRM61 C-terminal" evidence="6">
    <location>
        <begin position="123"/>
        <end position="296"/>
    </location>
</feature>
<dbReference type="InterPro" id="IPR029063">
    <property type="entry name" value="SAM-dependent_MTases_sf"/>
</dbReference>
<protein>
    <submittedName>
        <fullName evidence="7">tRNA (Adenine-N(1)-)-methyltransferase</fullName>
        <ecNumber evidence="7">2.1.1.220</ecNumber>
    </submittedName>
</protein>
<evidence type="ECO:0000256" key="2">
    <source>
        <dbReference type="ARBA" id="ARBA00022679"/>
    </source>
</evidence>
<dbReference type="CDD" id="cd02440">
    <property type="entry name" value="AdoMet_MTases"/>
    <property type="match status" value="1"/>
</dbReference>
<dbReference type="InterPro" id="IPR014816">
    <property type="entry name" value="tRNA_MeTrfase_Gcd14"/>
</dbReference>
<dbReference type="GO" id="GO:0160107">
    <property type="term" value="F:tRNA (adenine(58)-N1)-methyltransferase activity"/>
    <property type="evidence" value="ECO:0007669"/>
    <property type="project" value="UniProtKB-EC"/>
</dbReference>
<dbReference type="InterPro" id="IPR049470">
    <property type="entry name" value="TRM61_C"/>
</dbReference>
<dbReference type="eggNOG" id="COG2519">
    <property type="taxonomic scope" value="Bacteria"/>
</dbReference>
<evidence type="ECO:0000313" key="7">
    <source>
        <dbReference type="EMBL" id="KFI72681.1"/>
    </source>
</evidence>
<keyword evidence="3" id="KW-0949">S-adenosyl-L-methionine</keyword>
<evidence type="ECO:0000256" key="4">
    <source>
        <dbReference type="ARBA" id="ARBA00022694"/>
    </source>
</evidence>
<keyword evidence="8" id="KW-1185">Reference proteome</keyword>
<dbReference type="PANTHER" id="PTHR12133">
    <property type="entry name" value="TRNA (ADENINE(58)-N(1))-METHYLTRANSFERASE"/>
    <property type="match status" value="1"/>
</dbReference>
<dbReference type="Gene3D" id="3.10.330.20">
    <property type="match status" value="1"/>
</dbReference>
<evidence type="ECO:0000256" key="1">
    <source>
        <dbReference type="ARBA" id="ARBA00022603"/>
    </source>
</evidence>
<dbReference type="AlphaFoldDB" id="A0A087BNT1"/>
<dbReference type="GO" id="GO:0030488">
    <property type="term" value="P:tRNA methylation"/>
    <property type="evidence" value="ECO:0007669"/>
    <property type="project" value="InterPro"/>
</dbReference>
<feature type="region of interest" description="Disordered" evidence="5">
    <location>
        <begin position="75"/>
        <end position="111"/>
    </location>
</feature>
<gene>
    <name evidence="7" type="ORF">BMIN_0581</name>
</gene>
<evidence type="ECO:0000259" key="6">
    <source>
        <dbReference type="Pfam" id="PF08704"/>
    </source>
</evidence>
<dbReference type="EC" id="2.1.1.220" evidence="7"/>
<accession>A0A087BNT1</accession>
<reference evidence="7 8" key="1">
    <citation type="submission" date="2014-03" db="EMBL/GenBank/DDBJ databases">
        <title>Genomics of Bifidobacteria.</title>
        <authorList>
            <person name="Ventura M."/>
            <person name="Milani C."/>
            <person name="Lugli G.A."/>
        </authorList>
    </citation>
    <scope>NUCLEOTIDE SEQUENCE [LARGE SCALE GENOMIC DNA]</scope>
    <source>
        <strain evidence="7 8">LMG 11592</strain>
    </source>
</reference>
<proteinExistence type="predicted"/>
<feature type="compositionally biased region" description="Basic and acidic residues" evidence="5">
    <location>
        <begin position="396"/>
        <end position="406"/>
    </location>
</feature>
<evidence type="ECO:0000256" key="3">
    <source>
        <dbReference type="ARBA" id="ARBA00022691"/>
    </source>
</evidence>
<sequence length="406" mass="44449">MSETKGIHVEHGPGWSSIPTVRGPFRAGEKVQLTDRRGRRYTEQLVRGAASQTDHGFIRHDDIIGRDPGVVVISVSGPRPNQTPDATPDAAPDAAKAGLDASPDAPKPWKGSRSIGGWPYMVMRPRLVDYVLSMPRGAQIMYPKDIAQVLAIGDIRPGMRVLESGAGSGAMSLALVQAVGASGELVSVEMRSEFANVARSNVTLFMGHEPPWWEVRVSDFDSATAAMPEHHFDRVVLDMLDPWNRLEHAWRVMAPGGVLVAYVTTTSQMSRMAESLRGSDHWTEPEIGETIERGWKAEGLAVRPEHEMIGHTGFLIMSRSMAPGSAALRRHARAAKDTSRDIDSLSPAERRSRLEELELRDISDRKLRKVLRDLDRQTAYLASGTNDPAGDAAATADREGTTRDGR</sequence>
<feature type="compositionally biased region" description="Basic and acidic residues" evidence="5">
    <location>
        <begin position="1"/>
        <end position="11"/>
    </location>
</feature>
<evidence type="ECO:0000313" key="8">
    <source>
        <dbReference type="Proteomes" id="UP000029014"/>
    </source>
</evidence>
<dbReference type="Gene3D" id="3.40.50.150">
    <property type="entry name" value="Vaccinia Virus protein VP39"/>
    <property type="match status" value="1"/>
</dbReference>
<feature type="region of interest" description="Disordered" evidence="5">
    <location>
        <begin position="1"/>
        <end position="22"/>
    </location>
</feature>
<name>A0A087BNT1_9BIFI</name>
<feature type="region of interest" description="Disordered" evidence="5">
    <location>
        <begin position="380"/>
        <end position="406"/>
    </location>
</feature>
<evidence type="ECO:0000256" key="5">
    <source>
        <dbReference type="SAM" id="MobiDB-lite"/>
    </source>
</evidence>
<dbReference type="SUPFAM" id="SSF53335">
    <property type="entry name" value="S-adenosyl-L-methionine-dependent methyltransferases"/>
    <property type="match status" value="1"/>
</dbReference>